<comment type="caution">
    <text evidence="2">The sequence shown here is derived from an EMBL/GenBank/DDBJ whole genome shotgun (WGS) entry which is preliminary data.</text>
</comment>
<feature type="domain" description="NAD-dependent epimerase/dehydratase" evidence="1">
    <location>
        <begin position="8"/>
        <end position="179"/>
    </location>
</feature>
<dbReference type="InterPro" id="IPR051783">
    <property type="entry name" value="NAD(P)-dependent_oxidoreduct"/>
</dbReference>
<dbReference type="RefSeq" id="WP_345209752.1">
    <property type="nucleotide sequence ID" value="NZ_BAABFT010000002.1"/>
</dbReference>
<dbReference type="InterPro" id="IPR036291">
    <property type="entry name" value="NAD(P)-bd_dom_sf"/>
</dbReference>
<protein>
    <submittedName>
        <fullName evidence="2">NAD(P)-dependent oxidoreductase</fullName>
    </submittedName>
</protein>
<accession>A0ABP8FX64</accession>
<dbReference type="InterPro" id="IPR001509">
    <property type="entry name" value="Epimerase_deHydtase"/>
</dbReference>
<dbReference type="PANTHER" id="PTHR48079:SF6">
    <property type="entry name" value="NAD(P)-BINDING DOMAIN-CONTAINING PROTEIN-RELATED"/>
    <property type="match status" value="1"/>
</dbReference>
<evidence type="ECO:0000313" key="3">
    <source>
        <dbReference type="Proteomes" id="UP001500582"/>
    </source>
</evidence>
<proteinExistence type="predicted"/>
<organism evidence="2 3">
    <name type="scientific">Mucilaginibacter gynuensis</name>
    <dbReference type="NCBI Taxonomy" id="1302236"/>
    <lineage>
        <taxon>Bacteria</taxon>
        <taxon>Pseudomonadati</taxon>
        <taxon>Bacteroidota</taxon>
        <taxon>Sphingobacteriia</taxon>
        <taxon>Sphingobacteriales</taxon>
        <taxon>Sphingobacteriaceae</taxon>
        <taxon>Mucilaginibacter</taxon>
    </lineage>
</organism>
<name>A0ABP8FX64_9SPHI</name>
<dbReference type="SUPFAM" id="SSF51735">
    <property type="entry name" value="NAD(P)-binding Rossmann-fold domains"/>
    <property type="match status" value="1"/>
</dbReference>
<dbReference type="PANTHER" id="PTHR48079">
    <property type="entry name" value="PROTEIN YEEZ"/>
    <property type="match status" value="1"/>
</dbReference>
<evidence type="ECO:0000259" key="1">
    <source>
        <dbReference type="Pfam" id="PF01370"/>
    </source>
</evidence>
<dbReference type="Gene3D" id="3.40.50.720">
    <property type="entry name" value="NAD(P)-binding Rossmann-like Domain"/>
    <property type="match status" value="1"/>
</dbReference>
<keyword evidence="3" id="KW-1185">Reference proteome</keyword>
<dbReference type="EMBL" id="BAABFT010000002">
    <property type="protein sequence ID" value="GAA4312905.1"/>
    <property type="molecule type" value="Genomic_DNA"/>
</dbReference>
<sequence length="274" mass="29819">MSKKTENILITGGAGLVGTRLLPRLVAAGHDCRVLLRSGKTAAAVLTAVSGDLLDADTLAGAVTGITTIIHLAAVFRSPDADLIWKSNLEGTRNLIDVAKRYAPGVRFIMAGTAHVYNSNQPHPGREDDEVAPQHAYPASKAAAEELLKESGLNWSVIRFPFVYGDGDGHLEELPKHVVQWHPAKRMSTIHHRDIFTALAIALEGKFDRRIVNIADESPTSIFELLGLIGIQFRFSAEPLNDPWHLQVDASLARSLGFQPIVRTVYQAVQEGLL</sequence>
<reference evidence="3" key="1">
    <citation type="journal article" date="2019" name="Int. J. Syst. Evol. Microbiol.">
        <title>The Global Catalogue of Microorganisms (GCM) 10K type strain sequencing project: providing services to taxonomists for standard genome sequencing and annotation.</title>
        <authorList>
            <consortium name="The Broad Institute Genomics Platform"/>
            <consortium name="The Broad Institute Genome Sequencing Center for Infectious Disease"/>
            <person name="Wu L."/>
            <person name="Ma J."/>
        </authorList>
    </citation>
    <scope>NUCLEOTIDE SEQUENCE [LARGE SCALE GENOMIC DNA]</scope>
    <source>
        <strain evidence="3">JCM 17705</strain>
    </source>
</reference>
<dbReference type="Pfam" id="PF01370">
    <property type="entry name" value="Epimerase"/>
    <property type="match status" value="1"/>
</dbReference>
<dbReference type="Proteomes" id="UP001500582">
    <property type="component" value="Unassembled WGS sequence"/>
</dbReference>
<evidence type="ECO:0000313" key="2">
    <source>
        <dbReference type="EMBL" id="GAA4312905.1"/>
    </source>
</evidence>
<gene>
    <name evidence="2" type="ORF">GCM10023149_08440</name>
</gene>